<dbReference type="Proteomes" id="UP000550136">
    <property type="component" value="Unassembled WGS sequence"/>
</dbReference>
<dbReference type="OrthoDB" id="7624353at2"/>
<dbReference type="InterPro" id="IPR028087">
    <property type="entry name" value="Tad_N"/>
</dbReference>
<dbReference type="InterPro" id="IPR036465">
    <property type="entry name" value="vWFA_dom_sf"/>
</dbReference>
<feature type="domain" description="Putative Flp pilus-assembly TadG-like N-terminal" evidence="1">
    <location>
        <begin position="18"/>
        <end position="63"/>
    </location>
</feature>
<sequence length="441" mass="47097">MTPALIHSWSNVLRQRRGNVMMMFALALPVLTCSIGMGVDYARAAKAQSKLNAIADAAALLAVSKNAMRADDATAAYFARSFFSLQSAALVKSDGITLSNVTVQAPTDGNGRRTAVVNYRATSENVFARILGMSTLTISGKSETANAIAPDIDFYMLLDVSASMALPTTSSGLNKVAQSNTSRCVFACHTGEKRFRGYDAHGKQTDLYGVALSYGLPLRIDAEGDAVNQLTATARSMASKNGSDYRIAITTFRGARGFSVRQPLTNDLTAAGHKAANLKPPYYASIGCPTSACKSSEVGWNDRDTGSSDAMDQINAMIPQPGSGVNGQDPQAVVFMVTDGMRNEKSPKGARPEVAFDTAKCDMIKHRGIRIAVLYTEYLRDAVKGTTNLERSVEPYLYQVEPALQSCASPGLYTKVTTDGDISAALNTLFQNAVATTRITK</sequence>
<reference evidence="2 4" key="1">
    <citation type="submission" date="2020-05" db="EMBL/GenBank/DDBJ databases">
        <title>Draft Genome Sequences of Sphingomonas sp. Isolated from the International Space Station.</title>
        <authorList>
            <person name="Bijlani S."/>
            <person name="Singh N.K."/>
            <person name="Mason C.E."/>
            <person name="Wang C.C."/>
            <person name="Venkateswaran K."/>
        </authorList>
    </citation>
    <scope>NUCLEOTIDE SEQUENCE [LARGE SCALE GENOMIC DNA]</scope>
    <source>
        <strain evidence="2 4">FKI-L5-BR-P1</strain>
    </source>
</reference>
<proteinExistence type="predicted"/>
<evidence type="ECO:0000313" key="2">
    <source>
        <dbReference type="EMBL" id="NNG59472.1"/>
    </source>
</evidence>
<organism evidence="2 4">
    <name type="scientific">Sphingomonas paucimobilis</name>
    <name type="common">Pseudomonas paucimobilis</name>
    <dbReference type="NCBI Taxonomy" id="13689"/>
    <lineage>
        <taxon>Bacteria</taxon>
        <taxon>Pseudomonadati</taxon>
        <taxon>Pseudomonadota</taxon>
        <taxon>Alphaproteobacteria</taxon>
        <taxon>Sphingomonadales</taxon>
        <taxon>Sphingomonadaceae</taxon>
        <taxon>Sphingomonas</taxon>
    </lineage>
</organism>
<dbReference type="Proteomes" id="UP000594836">
    <property type="component" value="Chromosome"/>
</dbReference>
<gene>
    <name evidence="2" type="ORF">HKX06_19150</name>
    <name evidence="3" type="ORF">I6G38_01185</name>
</gene>
<reference evidence="3 5" key="2">
    <citation type="submission" date="2020-12" db="EMBL/GenBank/DDBJ databases">
        <title>FDA dAtabase for Regulatory Grade micrObial Sequences (FDA-ARGOS): Supporting development and validation of Infectious Disease Dx tests.</title>
        <authorList>
            <person name="Sproer C."/>
            <person name="Gronow S."/>
            <person name="Severitt S."/>
            <person name="Schroder I."/>
            <person name="Tallon L."/>
            <person name="Sadzewicz L."/>
            <person name="Zhao X."/>
            <person name="Boylan J."/>
            <person name="Ott S."/>
            <person name="Bowen H."/>
            <person name="Vavikolanu K."/>
            <person name="Mehta A."/>
            <person name="Aluvathingal J."/>
            <person name="Nadendla S."/>
            <person name="Lowell S."/>
            <person name="Myers T."/>
            <person name="Yan Y."/>
            <person name="Sichtig H."/>
        </authorList>
    </citation>
    <scope>NUCLEOTIDE SEQUENCE [LARGE SCALE GENOMIC DNA]</scope>
    <source>
        <strain evidence="3 5">FDAARGOS_881</strain>
    </source>
</reference>
<evidence type="ECO:0000313" key="5">
    <source>
        <dbReference type="Proteomes" id="UP000594836"/>
    </source>
</evidence>
<dbReference type="Pfam" id="PF13400">
    <property type="entry name" value="Tad"/>
    <property type="match status" value="1"/>
</dbReference>
<dbReference type="Gene3D" id="3.40.50.410">
    <property type="entry name" value="von Willebrand factor, type A domain"/>
    <property type="match status" value="1"/>
</dbReference>
<dbReference type="RefSeq" id="WP_037567745.1">
    <property type="nucleotide sequence ID" value="NZ_CAMKZA010000011.1"/>
</dbReference>
<dbReference type="EMBL" id="JABEOU010000057">
    <property type="protein sequence ID" value="NNG59472.1"/>
    <property type="molecule type" value="Genomic_DNA"/>
</dbReference>
<evidence type="ECO:0000313" key="3">
    <source>
        <dbReference type="EMBL" id="QPT10446.1"/>
    </source>
</evidence>
<protein>
    <recommendedName>
        <fullName evidence="1">Putative Flp pilus-assembly TadG-like N-terminal domain-containing protein</fullName>
    </recommendedName>
</protein>
<evidence type="ECO:0000259" key="1">
    <source>
        <dbReference type="Pfam" id="PF13400"/>
    </source>
</evidence>
<dbReference type="AlphaFoldDB" id="A0A411LNY4"/>
<dbReference type="EMBL" id="CP065713">
    <property type="protein sequence ID" value="QPT10446.1"/>
    <property type="molecule type" value="Genomic_DNA"/>
</dbReference>
<evidence type="ECO:0000313" key="4">
    <source>
        <dbReference type="Proteomes" id="UP000550136"/>
    </source>
</evidence>
<accession>A0A411LNY4</accession>
<name>A0A411LNY4_SPHPI</name>